<keyword evidence="3" id="KW-1185">Reference proteome</keyword>
<sequence length="216" mass="24272">MFRDSFQIDYGWVHRKRLRRNVLPYPTTESGENVTAKRDVNRVGKDAKMVLLLLIALVILALSAVISHRPGMDSRYCIRLHPGGPVLYQPVPSSDCQEADNTYQYSFGPRDERFVSLVRTKLLASRMVRRHRDRSARGFVPQPSQGHLVDVATSPGLQSPQPASTELSAEPYTANVVLSDVPEGVRKFVVKVQLHQQSESGSVNTFHKELTFDLDS</sequence>
<keyword evidence="1" id="KW-0812">Transmembrane</keyword>
<gene>
    <name evidence="2" type="ORF">HPB48_005954</name>
</gene>
<dbReference type="VEuPathDB" id="VectorBase:HLOH_050125"/>
<dbReference type="Proteomes" id="UP000821853">
    <property type="component" value="Chromosome 10"/>
</dbReference>
<evidence type="ECO:0000256" key="1">
    <source>
        <dbReference type="SAM" id="Phobius"/>
    </source>
</evidence>
<evidence type="ECO:0000313" key="3">
    <source>
        <dbReference type="Proteomes" id="UP000821853"/>
    </source>
</evidence>
<accession>A0A9J6FMK1</accession>
<proteinExistence type="predicted"/>
<feature type="transmembrane region" description="Helical" evidence="1">
    <location>
        <begin position="49"/>
        <end position="66"/>
    </location>
</feature>
<dbReference type="AlphaFoldDB" id="A0A9J6FMK1"/>
<protein>
    <submittedName>
        <fullName evidence="2">Uncharacterized protein</fullName>
    </submittedName>
</protein>
<reference evidence="2 3" key="1">
    <citation type="journal article" date="2020" name="Cell">
        <title>Large-Scale Comparative Analyses of Tick Genomes Elucidate Their Genetic Diversity and Vector Capacities.</title>
        <authorList>
            <consortium name="Tick Genome and Microbiome Consortium (TIGMIC)"/>
            <person name="Jia N."/>
            <person name="Wang J."/>
            <person name="Shi W."/>
            <person name="Du L."/>
            <person name="Sun Y."/>
            <person name="Zhan W."/>
            <person name="Jiang J.F."/>
            <person name="Wang Q."/>
            <person name="Zhang B."/>
            <person name="Ji P."/>
            <person name="Bell-Sakyi L."/>
            <person name="Cui X.M."/>
            <person name="Yuan T.T."/>
            <person name="Jiang B.G."/>
            <person name="Yang W.F."/>
            <person name="Lam T.T."/>
            <person name="Chang Q.C."/>
            <person name="Ding S.J."/>
            <person name="Wang X.J."/>
            <person name="Zhu J.G."/>
            <person name="Ruan X.D."/>
            <person name="Zhao L."/>
            <person name="Wei J.T."/>
            <person name="Ye R.Z."/>
            <person name="Que T.C."/>
            <person name="Du C.H."/>
            <person name="Zhou Y.H."/>
            <person name="Cheng J.X."/>
            <person name="Dai P.F."/>
            <person name="Guo W.B."/>
            <person name="Han X.H."/>
            <person name="Huang E.J."/>
            <person name="Li L.F."/>
            <person name="Wei W."/>
            <person name="Gao Y.C."/>
            <person name="Liu J.Z."/>
            <person name="Shao H.Z."/>
            <person name="Wang X."/>
            <person name="Wang C.C."/>
            <person name="Yang T.C."/>
            <person name="Huo Q.B."/>
            <person name="Li W."/>
            <person name="Chen H.Y."/>
            <person name="Chen S.E."/>
            <person name="Zhou L.G."/>
            <person name="Ni X.B."/>
            <person name="Tian J.H."/>
            <person name="Sheng Y."/>
            <person name="Liu T."/>
            <person name="Pan Y.S."/>
            <person name="Xia L.Y."/>
            <person name="Li J."/>
            <person name="Zhao F."/>
            <person name="Cao W.C."/>
        </authorList>
    </citation>
    <scope>NUCLEOTIDE SEQUENCE [LARGE SCALE GENOMIC DNA]</scope>
    <source>
        <strain evidence="2">HaeL-2018</strain>
    </source>
</reference>
<comment type="caution">
    <text evidence="2">The sequence shown here is derived from an EMBL/GenBank/DDBJ whole genome shotgun (WGS) entry which is preliminary data.</text>
</comment>
<keyword evidence="1" id="KW-0472">Membrane</keyword>
<evidence type="ECO:0000313" key="2">
    <source>
        <dbReference type="EMBL" id="KAH9363513.1"/>
    </source>
</evidence>
<organism evidence="2 3">
    <name type="scientific">Haemaphysalis longicornis</name>
    <name type="common">Bush tick</name>
    <dbReference type="NCBI Taxonomy" id="44386"/>
    <lineage>
        <taxon>Eukaryota</taxon>
        <taxon>Metazoa</taxon>
        <taxon>Ecdysozoa</taxon>
        <taxon>Arthropoda</taxon>
        <taxon>Chelicerata</taxon>
        <taxon>Arachnida</taxon>
        <taxon>Acari</taxon>
        <taxon>Parasitiformes</taxon>
        <taxon>Ixodida</taxon>
        <taxon>Ixodoidea</taxon>
        <taxon>Ixodidae</taxon>
        <taxon>Haemaphysalinae</taxon>
        <taxon>Haemaphysalis</taxon>
    </lineage>
</organism>
<dbReference type="EMBL" id="JABSTR010000002">
    <property type="protein sequence ID" value="KAH9363513.1"/>
    <property type="molecule type" value="Genomic_DNA"/>
</dbReference>
<keyword evidence="1" id="KW-1133">Transmembrane helix</keyword>
<name>A0A9J6FMK1_HAELO</name>